<gene>
    <name evidence="1" type="ORF">INT46_010991</name>
</gene>
<dbReference type="Proteomes" id="UP000650833">
    <property type="component" value="Unassembled WGS sequence"/>
</dbReference>
<dbReference type="EMBL" id="JAEPRC010001117">
    <property type="protein sequence ID" value="KAG2189941.1"/>
    <property type="molecule type" value="Genomic_DNA"/>
</dbReference>
<dbReference type="OrthoDB" id="2222479at2759"/>
<proteinExistence type="predicted"/>
<accession>A0A8H7QCQ2</accession>
<dbReference type="AlphaFoldDB" id="A0A8H7QCQ2"/>
<comment type="caution">
    <text evidence="1">The sequence shown here is derived from an EMBL/GenBank/DDBJ whole genome shotgun (WGS) entry which is preliminary data.</text>
</comment>
<organism evidence="1 2">
    <name type="scientific">Mucor plumbeus</name>
    <dbReference type="NCBI Taxonomy" id="97098"/>
    <lineage>
        <taxon>Eukaryota</taxon>
        <taxon>Fungi</taxon>
        <taxon>Fungi incertae sedis</taxon>
        <taxon>Mucoromycota</taxon>
        <taxon>Mucoromycotina</taxon>
        <taxon>Mucoromycetes</taxon>
        <taxon>Mucorales</taxon>
        <taxon>Mucorineae</taxon>
        <taxon>Mucoraceae</taxon>
        <taxon>Mucor</taxon>
    </lineage>
</organism>
<evidence type="ECO:0000313" key="1">
    <source>
        <dbReference type="EMBL" id="KAG2189941.1"/>
    </source>
</evidence>
<protein>
    <submittedName>
        <fullName evidence="1">Uncharacterized protein</fullName>
    </submittedName>
</protein>
<dbReference type="InterPro" id="IPR035992">
    <property type="entry name" value="Ricin_B-like_lectins"/>
</dbReference>
<dbReference type="Gene3D" id="2.80.10.50">
    <property type="match status" value="1"/>
</dbReference>
<keyword evidence="2" id="KW-1185">Reference proteome</keyword>
<evidence type="ECO:0000313" key="2">
    <source>
        <dbReference type="Proteomes" id="UP000650833"/>
    </source>
</evidence>
<sequence>MANVKWFYIKHLSTNKSIASCSCQDIDNEMPFMRSQVIVTKPMYTDNELWCWDDQQLRNKSTGLVLDIRKGRLRFMEDTEICLYYKKPIEDSQNQLWAVG</sequence>
<dbReference type="SUPFAM" id="SSF50370">
    <property type="entry name" value="Ricin B-like lectins"/>
    <property type="match status" value="1"/>
</dbReference>
<reference evidence="1" key="1">
    <citation type="submission" date="2020-12" db="EMBL/GenBank/DDBJ databases">
        <title>Metabolic potential, ecology and presence of endohyphal bacteria is reflected in genomic diversity of Mucoromycotina.</title>
        <authorList>
            <person name="Muszewska A."/>
            <person name="Okrasinska A."/>
            <person name="Steczkiewicz K."/>
            <person name="Drgas O."/>
            <person name="Orlowska M."/>
            <person name="Perlinska-Lenart U."/>
            <person name="Aleksandrzak-Piekarczyk T."/>
            <person name="Szatraj K."/>
            <person name="Zielenkiewicz U."/>
            <person name="Pilsyk S."/>
            <person name="Malc E."/>
            <person name="Mieczkowski P."/>
            <person name="Kruszewska J.S."/>
            <person name="Biernat P."/>
            <person name="Pawlowska J."/>
        </authorList>
    </citation>
    <scope>NUCLEOTIDE SEQUENCE</scope>
    <source>
        <strain evidence="1">CBS 226.32</strain>
    </source>
</reference>
<name>A0A8H7QCQ2_9FUNG</name>